<keyword evidence="1" id="KW-0812">Transmembrane</keyword>
<proteinExistence type="predicted"/>
<dbReference type="AlphaFoldDB" id="A0ABD5RWZ5"/>
<keyword evidence="1" id="KW-0472">Membrane</keyword>
<evidence type="ECO:0000256" key="1">
    <source>
        <dbReference type="SAM" id="Phobius"/>
    </source>
</evidence>
<dbReference type="Pfam" id="PF24365">
    <property type="entry name" value="DUF7521"/>
    <property type="match status" value="1"/>
</dbReference>
<name>A0ABD5RWZ5_9EURY</name>
<dbReference type="EMBL" id="JBHSWU010000009">
    <property type="protein sequence ID" value="MFC6723262.1"/>
    <property type="molecule type" value="Genomic_DNA"/>
</dbReference>
<dbReference type="InterPro" id="IPR055943">
    <property type="entry name" value="DUF7521"/>
</dbReference>
<evidence type="ECO:0000313" key="3">
    <source>
        <dbReference type="Proteomes" id="UP001596328"/>
    </source>
</evidence>
<sequence>MLILQADALSPELIAWASRALTAVVGLFVAVLAYRGFQRNEVAKMRSLAVGVGTLTAGVFLVVTIAGQLGAQADVILIARGIATVVGLSAVLYALLYD</sequence>
<feature type="transmembrane region" description="Helical" evidence="1">
    <location>
        <begin position="48"/>
        <end position="69"/>
    </location>
</feature>
<evidence type="ECO:0008006" key="4">
    <source>
        <dbReference type="Google" id="ProtNLM"/>
    </source>
</evidence>
<organism evidence="2 3">
    <name type="scientific">Halobium palmae</name>
    <dbReference type="NCBI Taxonomy" id="1776492"/>
    <lineage>
        <taxon>Archaea</taxon>
        <taxon>Methanobacteriati</taxon>
        <taxon>Methanobacteriota</taxon>
        <taxon>Stenosarchaea group</taxon>
        <taxon>Halobacteria</taxon>
        <taxon>Halobacteriales</taxon>
        <taxon>Haloferacaceae</taxon>
        <taxon>Halobium</taxon>
    </lineage>
</organism>
<dbReference type="Proteomes" id="UP001596328">
    <property type="component" value="Unassembled WGS sequence"/>
</dbReference>
<comment type="caution">
    <text evidence="2">The sequence shown here is derived from an EMBL/GenBank/DDBJ whole genome shotgun (WGS) entry which is preliminary data.</text>
</comment>
<feature type="transmembrane region" description="Helical" evidence="1">
    <location>
        <begin position="75"/>
        <end position="96"/>
    </location>
</feature>
<gene>
    <name evidence="2" type="ORF">ACFQE1_02405</name>
</gene>
<keyword evidence="3" id="KW-1185">Reference proteome</keyword>
<accession>A0ABD5RWZ5</accession>
<feature type="transmembrane region" description="Helical" evidence="1">
    <location>
        <begin position="13"/>
        <end position="36"/>
    </location>
</feature>
<protein>
    <recommendedName>
        <fullName evidence="4">DUF2339 domain-containing protein</fullName>
    </recommendedName>
</protein>
<keyword evidence="1" id="KW-1133">Transmembrane helix</keyword>
<reference evidence="2 3" key="1">
    <citation type="journal article" date="2019" name="Int. J. Syst. Evol. Microbiol.">
        <title>The Global Catalogue of Microorganisms (GCM) 10K type strain sequencing project: providing services to taxonomists for standard genome sequencing and annotation.</title>
        <authorList>
            <consortium name="The Broad Institute Genomics Platform"/>
            <consortium name="The Broad Institute Genome Sequencing Center for Infectious Disease"/>
            <person name="Wu L."/>
            <person name="Ma J."/>
        </authorList>
    </citation>
    <scope>NUCLEOTIDE SEQUENCE [LARGE SCALE GENOMIC DNA]</scope>
    <source>
        <strain evidence="2 3">NBRC 111368</strain>
    </source>
</reference>
<evidence type="ECO:0000313" key="2">
    <source>
        <dbReference type="EMBL" id="MFC6723262.1"/>
    </source>
</evidence>